<comment type="caution">
    <text evidence="2">The sequence shown here is derived from an EMBL/GenBank/DDBJ whole genome shotgun (WGS) entry which is preliminary data.</text>
</comment>
<feature type="region of interest" description="Disordered" evidence="1">
    <location>
        <begin position="889"/>
        <end position="918"/>
    </location>
</feature>
<feature type="compositionally biased region" description="Basic and acidic residues" evidence="1">
    <location>
        <begin position="889"/>
        <end position="901"/>
    </location>
</feature>
<feature type="compositionally biased region" description="Polar residues" evidence="1">
    <location>
        <begin position="1234"/>
        <end position="1254"/>
    </location>
</feature>
<feature type="region of interest" description="Disordered" evidence="1">
    <location>
        <begin position="270"/>
        <end position="370"/>
    </location>
</feature>
<feature type="compositionally biased region" description="Low complexity" evidence="1">
    <location>
        <begin position="990"/>
        <end position="1008"/>
    </location>
</feature>
<feature type="region of interest" description="Disordered" evidence="1">
    <location>
        <begin position="583"/>
        <end position="635"/>
    </location>
</feature>
<dbReference type="Proteomes" id="UP001362999">
    <property type="component" value="Unassembled WGS sequence"/>
</dbReference>
<feature type="compositionally biased region" description="Polar residues" evidence="1">
    <location>
        <begin position="1"/>
        <end position="10"/>
    </location>
</feature>
<protein>
    <submittedName>
        <fullName evidence="2">Uncharacterized protein</fullName>
    </submittedName>
</protein>
<feature type="compositionally biased region" description="Polar residues" evidence="1">
    <location>
        <begin position="310"/>
        <end position="326"/>
    </location>
</feature>
<feature type="region of interest" description="Disordered" evidence="1">
    <location>
        <begin position="1134"/>
        <end position="1173"/>
    </location>
</feature>
<reference evidence="2 3" key="1">
    <citation type="journal article" date="2024" name="J Genomics">
        <title>Draft genome sequencing and assembly of Favolaschia claudopus CIRM-BRFM 2984 isolated from oak limbs.</title>
        <authorList>
            <person name="Navarro D."/>
            <person name="Drula E."/>
            <person name="Chaduli D."/>
            <person name="Cazenave R."/>
            <person name="Ahrendt S."/>
            <person name="Wang J."/>
            <person name="Lipzen A."/>
            <person name="Daum C."/>
            <person name="Barry K."/>
            <person name="Grigoriev I.V."/>
            <person name="Favel A."/>
            <person name="Rosso M.N."/>
            <person name="Martin F."/>
        </authorList>
    </citation>
    <scope>NUCLEOTIDE SEQUENCE [LARGE SCALE GENOMIC DNA]</scope>
    <source>
        <strain evidence="2 3">CIRM-BRFM 2984</strain>
    </source>
</reference>
<keyword evidence="3" id="KW-1185">Reference proteome</keyword>
<proteinExistence type="predicted"/>
<feature type="region of interest" description="Disordered" evidence="1">
    <location>
        <begin position="536"/>
        <end position="559"/>
    </location>
</feature>
<organism evidence="2 3">
    <name type="scientific">Favolaschia claudopus</name>
    <dbReference type="NCBI Taxonomy" id="2862362"/>
    <lineage>
        <taxon>Eukaryota</taxon>
        <taxon>Fungi</taxon>
        <taxon>Dikarya</taxon>
        <taxon>Basidiomycota</taxon>
        <taxon>Agaricomycotina</taxon>
        <taxon>Agaricomycetes</taxon>
        <taxon>Agaricomycetidae</taxon>
        <taxon>Agaricales</taxon>
        <taxon>Marasmiineae</taxon>
        <taxon>Mycenaceae</taxon>
        <taxon>Favolaschia</taxon>
    </lineage>
</organism>
<feature type="compositionally biased region" description="Basic and acidic residues" evidence="1">
    <location>
        <begin position="26"/>
        <end position="37"/>
    </location>
</feature>
<feature type="compositionally biased region" description="Polar residues" evidence="1">
    <location>
        <begin position="110"/>
        <end position="121"/>
    </location>
</feature>
<gene>
    <name evidence="2" type="ORF">R3P38DRAFT_2855951</name>
</gene>
<feature type="compositionally biased region" description="Polar residues" evidence="1">
    <location>
        <begin position="244"/>
        <end position="254"/>
    </location>
</feature>
<feature type="region of interest" description="Disordered" evidence="1">
    <location>
        <begin position="950"/>
        <end position="1020"/>
    </location>
</feature>
<feature type="region of interest" description="Disordered" evidence="1">
    <location>
        <begin position="468"/>
        <end position="490"/>
    </location>
</feature>
<feature type="region of interest" description="Disordered" evidence="1">
    <location>
        <begin position="1208"/>
        <end position="1262"/>
    </location>
</feature>
<name>A0AAW0DTB5_9AGAR</name>
<feature type="region of interest" description="Disordered" evidence="1">
    <location>
        <begin position="1"/>
        <end position="146"/>
    </location>
</feature>
<feature type="compositionally biased region" description="Polar residues" evidence="1">
    <location>
        <begin position="957"/>
        <end position="967"/>
    </location>
</feature>
<accession>A0AAW0DTB5</accession>
<feature type="compositionally biased region" description="Low complexity" evidence="1">
    <location>
        <begin position="591"/>
        <end position="602"/>
    </location>
</feature>
<dbReference type="EMBL" id="JAWWNJ010000006">
    <property type="protein sequence ID" value="KAK7054225.1"/>
    <property type="molecule type" value="Genomic_DNA"/>
</dbReference>
<feature type="compositionally biased region" description="Low complexity" evidence="1">
    <location>
        <begin position="612"/>
        <end position="628"/>
    </location>
</feature>
<sequence length="1302" mass="141687">MTTRTQTSGPFSRLSLVAKGASIPSPHDRNTSRRAAGDDDYIPYNGPYEEPPPLARKTRNRDSWGDPLYDDDGNNMIQELHQRYVPPGEGQYPWPDEDDRKSRPRARTHSGISGRTVSSGTVDPHRSSVAASVLRKPSQHANVVRPPVPSYINLDAAGGVGESPAPPLRISREIAPPKRSSLASIFAFGQRKMPISPAKVALPISPPASSSPAAAYTRGFTMEPPRPSSGPPSILSVSSDRHQTASYTSQEGDQFQSYYNYTPAAAQFGTLSSPLHESPPNLHPYAYNQPQRDFSDPPATAPITSPRLKFTTSQPIQRQAFPSSQPQEPPSGILRTLKNYTSTPNLREASRSPFQRPKKSPLSPSLPKGKDRWLSAETWCDAVMLPRPRLKLEDAQQAIRNRIVSPPGSPIFGGFSGQQNPDRPEGVASRVLAHSRSLASLRSNAEVKAGKARADEMVFRGTPIPHDVHPSVAAPPPQLSLPTQTERPPRPKSFAWDDLALPSPVPSLARVLEEGQILEHQRKKWQMQATGSFANTRARSLSRARAKSLTQRGKPGRGGNVEYLAARSIVGNQDVIPVLPKRTHTRTASQSGTNTNTYGTSTFQSRTSHSHSNSLVKTTSKTSLSQSNGHSRNDSWTRTAFKKATAICYDDNLSPAEERVGILLDNAIRGGGTKVIRLADPAQATVDMNGPLGALSPRNGVSPVPSATSDARMGIAISTPPLNDTSSERSSIHLPSHPYAQGGISYPYHNPAPVAKGADYAGPHLATPVVHPDPNDFSARHRLPPQASLTYHPYATPASRRDSYQIVPHANSDVPPQSKMWAQLSPGVVREILPGELLYSPFLSERSTSPEAQGDEREEYAPYGQHRKSTVTILDTVGLGETLAHAVEEEYSQRDSGHGTSEEQPVIFNDEPTPDEEWADDGEAAALEAHPYRIHRKPVQYENMVRPAYTTPKKSGASKSTNHTAASSPVDPTMISQHRLTPPTPPLPVHQPSDSSSSPFQHSEASSPPRSPPPVGSVDDLDEFRDLFYKPNLTDEVLNNLSRPVSGRPSITWDLASTSRTQRTRTGSGLTSLARQLSQEFEELRAIRGQSMDTESSISRFSGRFPTENDISFIFADSRSEMLRAMDDPILSDPSSEAMSAFHPSSHLPEDVVSSRASSPGIHGSMDHGDDEHEPFRVGSVEAVSTPPAISATHRSSFTGQLSFVEDLREPDPQPKGDVPLPRAVSSLHPPNSADPTRSSYMTESSISRMSNLSDFPVPPPQPAHMSVLSSYFHNRESVAGNAVPEESQSFSTFKPRIGEKF</sequence>
<evidence type="ECO:0000313" key="3">
    <source>
        <dbReference type="Proteomes" id="UP001362999"/>
    </source>
</evidence>
<feature type="region of interest" description="Disordered" evidence="1">
    <location>
        <begin position="1281"/>
        <end position="1302"/>
    </location>
</feature>
<evidence type="ECO:0000313" key="2">
    <source>
        <dbReference type="EMBL" id="KAK7054225.1"/>
    </source>
</evidence>
<evidence type="ECO:0000256" key="1">
    <source>
        <dbReference type="SAM" id="MobiDB-lite"/>
    </source>
</evidence>
<feature type="region of interest" description="Disordered" evidence="1">
    <location>
        <begin position="205"/>
        <end position="254"/>
    </location>
</feature>